<reference evidence="3" key="1">
    <citation type="submission" date="2021-01" db="EMBL/GenBank/DDBJ databases">
        <authorList>
            <person name="Corre E."/>
            <person name="Pelletier E."/>
            <person name="Niang G."/>
            <person name="Scheremetjew M."/>
            <person name="Finn R."/>
            <person name="Kale V."/>
            <person name="Holt S."/>
            <person name="Cochrane G."/>
            <person name="Meng A."/>
            <person name="Brown T."/>
            <person name="Cohen L."/>
        </authorList>
    </citation>
    <scope>NUCLEOTIDE SEQUENCE</scope>
    <source>
        <strain evidence="3">CCMP1756</strain>
    </source>
</reference>
<gene>
    <name evidence="3" type="ORF">PCAL00307_LOCUS19558</name>
    <name evidence="4" type="ORF">PECAL_5P19760</name>
</gene>
<keyword evidence="5" id="KW-1185">Reference proteome</keyword>
<dbReference type="InterPro" id="IPR015915">
    <property type="entry name" value="Kelch-typ_b-propeller"/>
</dbReference>
<evidence type="ECO:0000313" key="3">
    <source>
        <dbReference type="EMBL" id="CAE0704110.1"/>
    </source>
</evidence>
<dbReference type="OrthoDB" id="68328at2759"/>
<proteinExistence type="predicted"/>
<organism evidence="3">
    <name type="scientific">Pelagomonas calceolata</name>
    <dbReference type="NCBI Taxonomy" id="35677"/>
    <lineage>
        <taxon>Eukaryota</taxon>
        <taxon>Sar</taxon>
        <taxon>Stramenopiles</taxon>
        <taxon>Ochrophyta</taxon>
        <taxon>Pelagophyceae</taxon>
        <taxon>Pelagomonadales</taxon>
        <taxon>Pelagomonadaceae</taxon>
        <taxon>Pelagomonas</taxon>
    </lineage>
</organism>
<evidence type="ECO:0000256" key="1">
    <source>
        <dbReference type="ARBA" id="ARBA00022441"/>
    </source>
</evidence>
<evidence type="ECO:0000256" key="2">
    <source>
        <dbReference type="ARBA" id="ARBA00022737"/>
    </source>
</evidence>
<dbReference type="PANTHER" id="PTHR46344:SF27">
    <property type="entry name" value="KELCH REPEAT SUPERFAMILY PROTEIN"/>
    <property type="match status" value="1"/>
</dbReference>
<keyword evidence="1" id="KW-0880">Kelch repeat</keyword>
<keyword evidence="2" id="KW-0677">Repeat</keyword>
<dbReference type="EMBL" id="HBIW01022689">
    <property type="protein sequence ID" value="CAE0704110.1"/>
    <property type="molecule type" value="Transcribed_RNA"/>
</dbReference>
<protein>
    <recommendedName>
        <fullName evidence="6">F-box domain-containing protein</fullName>
    </recommendedName>
</protein>
<dbReference type="PANTHER" id="PTHR46344">
    <property type="entry name" value="OS02G0202900 PROTEIN"/>
    <property type="match status" value="1"/>
</dbReference>
<sequence length="404" mass="45491">MESKYPYTFKEPRRALVKAMQRRAKTSHLGAFQVLPEHVMLSCLARLPREDHDAVADASVGFRAIMRSERFLKARRAEEITEEALVVVGDCFMALVSGRVWRRLVPMSAEMRILGGLHFGGVARAGTAVIGSELFLAGGMKQNSTYAGVSVYDAVDDEWFTIPLSSAYPQGARRELFAVGCAGRLYVGGLCRDDHEWRILLQSFDPDAQRWVDMPPMPPPLPVAESGLGHQLVAVAVGSEIYVLDRMEPDFFRVFDTETETWRTLDIPEEVEIVDLRHGYAPYNYTVPWPGICVDRTLIHLTDHRKDGEPSDGREHYAYDTVNDQWISFDGGMPRHTAYSESDRILSVVNYDGPDDYIVGHSLYSRGGVHVFERRGELDCRISGAVDLPVRYDAVERVVYVDMP</sequence>
<accession>A0A7S4A566</accession>
<evidence type="ECO:0000313" key="5">
    <source>
        <dbReference type="Proteomes" id="UP000789595"/>
    </source>
</evidence>
<dbReference type="AlphaFoldDB" id="A0A7S4A566"/>
<dbReference type="Proteomes" id="UP000789595">
    <property type="component" value="Unassembled WGS sequence"/>
</dbReference>
<reference evidence="4" key="2">
    <citation type="submission" date="2021-11" db="EMBL/GenBank/DDBJ databases">
        <authorList>
            <consortium name="Genoscope - CEA"/>
            <person name="William W."/>
        </authorList>
    </citation>
    <scope>NUCLEOTIDE SEQUENCE</scope>
</reference>
<dbReference type="EMBL" id="CAKKNE010000005">
    <property type="protein sequence ID" value="CAH0377424.1"/>
    <property type="molecule type" value="Genomic_DNA"/>
</dbReference>
<dbReference type="Gene3D" id="2.120.10.80">
    <property type="entry name" value="Kelch-type beta propeller"/>
    <property type="match status" value="1"/>
</dbReference>
<name>A0A7S4A566_9STRA</name>
<dbReference type="SUPFAM" id="SSF117281">
    <property type="entry name" value="Kelch motif"/>
    <property type="match status" value="1"/>
</dbReference>
<evidence type="ECO:0000313" key="4">
    <source>
        <dbReference type="EMBL" id="CAH0377424.1"/>
    </source>
</evidence>
<evidence type="ECO:0008006" key="6">
    <source>
        <dbReference type="Google" id="ProtNLM"/>
    </source>
</evidence>